<dbReference type="VEuPathDB" id="FungiDB:A1O9_13161"/>
<evidence type="ECO:0000313" key="1">
    <source>
        <dbReference type="EMBL" id="KEF50787.1"/>
    </source>
</evidence>
<proteinExistence type="predicted"/>
<evidence type="ECO:0000313" key="2">
    <source>
        <dbReference type="Proteomes" id="UP000027920"/>
    </source>
</evidence>
<reference evidence="1 2" key="1">
    <citation type="submission" date="2013-03" db="EMBL/GenBank/DDBJ databases">
        <title>The Genome Sequence of Exophiala aquamarina CBS 119918.</title>
        <authorList>
            <consortium name="The Broad Institute Genomics Platform"/>
            <person name="Cuomo C."/>
            <person name="de Hoog S."/>
            <person name="Gorbushina A."/>
            <person name="Walker B."/>
            <person name="Young S.K."/>
            <person name="Zeng Q."/>
            <person name="Gargeya S."/>
            <person name="Fitzgerald M."/>
            <person name="Haas B."/>
            <person name="Abouelleil A."/>
            <person name="Allen A.W."/>
            <person name="Alvarado L."/>
            <person name="Arachchi H.M."/>
            <person name="Berlin A.M."/>
            <person name="Chapman S.B."/>
            <person name="Gainer-Dewar J."/>
            <person name="Goldberg J."/>
            <person name="Griggs A."/>
            <person name="Gujja S."/>
            <person name="Hansen M."/>
            <person name="Howarth C."/>
            <person name="Imamovic A."/>
            <person name="Ireland A."/>
            <person name="Larimer J."/>
            <person name="McCowan C."/>
            <person name="Murphy C."/>
            <person name="Pearson M."/>
            <person name="Poon T.W."/>
            <person name="Priest M."/>
            <person name="Roberts A."/>
            <person name="Saif S."/>
            <person name="Shea T."/>
            <person name="Sisk P."/>
            <person name="Sykes S."/>
            <person name="Wortman J."/>
            <person name="Nusbaum C."/>
            <person name="Birren B."/>
        </authorList>
    </citation>
    <scope>NUCLEOTIDE SEQUENCE [LARGE SCALE GENOMIC DNA]</scope>
    <source>
        <strain evidence="1 2">CBS 119918</strain>
    </source>
</reference>
<dbReference type="HOGENOM" id="CLU_2391881_0_0_1"/>
<dbReference type="Proteomes" id="UP000027920">
    <property type="component" value="Unassembled WGS sequence"/>
</dbReference>
<dbReference type="GeneID" id="25288052"/>
<organism evidence="1 2">
    <name type="scientific">Exophiala aquamarina CBS 119918</name>
    <dbReference type="NCBI Taxonomy" id="1182545"/>
    <lineage>
        <taxon>Eukaryota</taxon>
        <taxon>Fungi</taxon>
        <taxon>Dikarya</taxon>
        <taxon>Ascomycota</taxon>
        <taxon>Pezizomycotina</taxon>
        <taxon>Eurotiomycetes</taxon>
        <taxon>Chaetothyriomycetidae</taxon>
        <taxon>Chaetothyriales</taxon>
        <taxon>Herpotrichiellaceae</taxon>
        <taxon>Exophiala</taxon>
    </lineage>
</organism>
<dbReference type="EMBL" id="AMGV01000101">
    <property type="protein sequence ID" value="KEF50787.1"/>
    <property type="molecule type" value="Genomic_DNA"/>
</dbReference>
<gene>
    <name evidence="1" type="ORF">A1O9_13161</name>
</gene>
<name>A0A072NTV2_9EURO</name>
<feature type="non-terminal residue" evidence="1">
    <location>
        <position position="1"/>
    </location>
</feature>
<protein>
    <submittedName>
        <fullName evidence="1">Uncharacterized protein</fullName>
    </submittedName>
</protein>
<keyword evidence="2" id="KW-1185">Reference proteome</keyword>
<sequence length="94" mass="10549">ESRATTAGHSCIYRGHRSVRTSAKSRAVQAGHPRPTYLPICAFRGVKRQLSPVFRPAHTESDRGPGGEFDPGPRLWTAIDRVLQRHYLSTSFYL</sequence>
<dbReference type="RefSeq" id="XP_013253377.1">
    <property type="nucleotide sequence ID" value="XM_013397923.1"/>
</dbReference>
<comment type="caution">
    <text evidence="1">The sequence shown here is derived from an EMBL/GenBank/DDBJ whole genome shotgun (WGS) entry which is preliminary data.</text>
</comment>
<accession>A0A072NTV2</accession>
<dbReference type="AlphaFoldDB" id="A0A072NTV2"/>